<sequence length="104" mass="10927">MYFVRLLMIALIVLSTTLSGAMAARHLGPTDVSVETAAVMSADHKTCCTDGTEQSQGCHVLPAILPAMKMDSGAQKLLRSVTFGPSILPTGFEPAGTLDPPRLV</sequence>
<protein>
    <submittedName>
        <fullName evidence="2">Uncharacterized protein</fullName>
    </submittedName>
</protein>
<dbReference type="AlphaFoldDB" id="A0A7W9EZ29"/>
<proteinExistence type="predicted"/>
<dbReference type="EMBL" id="JACIJM010000010">
    <property type="protein sequence ID" value="MBB5723367.1"/>
    <property type="molecule type" value="Genomic_DNA"/>
</dbReference>
<evidence type="ECO:0000313" key="3">
    <source>
        <dbReference type="Proteomes" id="UP000535415"/>
    </source>
</evidence>
<dbReference type="Proteomes" id="UP000535415">
    <property type="component" value="Unassembled WGS sequence"/>
</dbReference>
<gene>
    <name evidence="2" type="ORF">FHS72_003012</name>
</gene>
<comment type="caution">
    <text evidence="2">The sequence shown here is derived from an EMBL/GenBank/DDBJ whole genome shotgun (WGS) entry which is preliminary data.</text>
</comment>
<accession>A0A7W9EZ29</accession>
<evidence type="ECO:0000313" key="2">
    <source>
        <dbReference type="EMBL" id="MBB5723367.1"/>
    </source>
</evidence>
<reference evidence="2 3" key="1">
    <citation type="submission" date="2020-08" db="EMBL/GenBank/DDBJ databases">
        <title>Genomic Encyclopedia of Type Strains, Phase IV (KMG-IV): sequencing the most valuable type-strain genomes for metagenomic binning, comparative biology and taxonomic classification.</title>
        <authorList>
            <person name="Goeker M."/>
        </authorList>
    </citation>
    <scope>NUCLEOTIDE SEQUENCE [LARGE SCALE GENOMIC DNA]</scope>
    <source>
        <strain evidence="2 3">DSM 101064</strain>
    </source>
</reference>
<organism evidence="2 3">
    <name type="scientific">Yoonia ponticola</name>
    <dbReference type="NCBI Taxonomy" id="1524255"/>
    <lineage>
        <taxon>Bacteria</taxon>
        <taxon>Pseudomonadati</taxon>
        <taxon>Pseudomonadota</taxon>
        <taxon>Alphaproteobacteria</taxon>
        <taxon>Rhodobacterales</taxon>
        <taxon>Paracoccaceae</taxon>
        <taxon>Yoonia</taxon>
    </lineage>
</organism>
<name>A0A7W9EZ29_9RHOB</name>
<feature type="chain" id="PRO_5031148413" evidence="1">
    <location>
        <begin position="24"/>
        <end position="104"/>
    </location>
</feature>
<feature type="signal peptide" evidence="1">
    <location>
        <begin position="1"/>
        <end position="23"/>
    </location>
</feature>
<evidence type="ECO:0000256" key="1">
    <source>
        <dbReference type="SAM" id="SignalP"/>
    </source>
</evidence>
<keyword evidence="1" id="KW-0732">Signal</keyword>
<keyword evidence="3" id="KW-1185">Reference proteome</keyword>
<dbReference type="RefSeq" id="WP_183530477.1">
    <property type="nucleotide sequence ID" value="NZ_JACIJM010000010.1"/>
</dbReference>